<dbReference type="EMBL" id="QLMC01000002">
    <property type="protein sequence ID" value="RAK00092.1"/>
    <property type="molecule type" value="Genomic_DNA"/>
</dbReference>
<evidence type="ECO:0000313" key="3">
    <source>
        <dbReference type="Proteomes" id="UP000248790"/>
    </source>
</evidence>
<evidence type="ECO:0000313" key="2">
    <source>
        <dbReference type="EMBL" id="RAK00092.1"/>
    </source>
</evidence>
<proteinExistence type="predicted"/>
<comment type="caution">
    <text evidence="2">The sequence shown here is derived from an EMBL/GenBank/DDBJ whole genome shotgun (WGS) entry which is preliminary data.</text>
</comment>
<sequence length="478" mass="53585">MKRFFSLSYLSLFLAVTTACPVLAQKAVSTGQAIQYIKLANTLRALDKPQDAISLLERALPAVRGKDRYWEAVTYELLGLAYYENNNTENADYYLKLARSRYEKLRYVASAWGVNELIRELSGKNLYAGIQFGASDVKLAIFKTRYESDFYEKDIKARIQVPNVSFVADATNSLKAGQDALKVCLDSIRHYNIPAERIFIVFSNEMKEGLARTPATKKMLYDQLSRALSNSSLRIDTTLSTHREAELFTVGSIPRKVWPITSALNIGSDATAGGYFDPNRTFHPVELPVGVNTLVSRIENKRSLSTDAFKREAQRVVKAVADTALGPRFKTRDTGLQNRRTVGLGGDVAWALVTYLHPEKSGTTAVAISMEDIDQFKKRVMDDYQALTHPDVKEIADALTRTKAEQEIRIVRNQVGEKQLIAGVLWLEAIMKAYSTPSVPKRFVFIRNSDIGWVTGKFLETISGEYESTIARGALYTR</sequence>
<keyword evidence="3" id="KW-1185">Reference proteome</keyword>
<accession>A0A327X1P2</accession>
<dbReference type="PROSITE" id="PS51257">
    <property type="entry name" value="PROKAR_LIPOPROTEIN"/>
    <property type="match status" value="1"/>
</dbReference>
<name>A0A327X1P2_LARAB</name>
<dbReference type="OrthoDB" id="915812at2"/>
<evidence type="ECO:0000256" key="1">
    <source>
        <dbReference type="SAM" id="SignalP"/>
    </source>
</evidence>
<protein>
    <submittedName>
        <fullName evidence="2">Tetratricopeptide repeat protein</fullName>
    </submittedName>
</protein>
<feature type="chain" id="PRO_5016252904" evidence="1">
    <location>
        <begin position="25"/>
        <end position="478"/>
    </location>
</feature>
<reference evidence="2 3" key="1">
    <citation type="submission" date="2018-06" db="EMBL/GenBank/DDBJ databases">
        <title>Genomic Encyclopedia of Archaeal and Bacterial Type Strains, Phase II (KMG-II): from individual species to whole genera.</title>
        <authorList>
            <person name="Goeker M."/>
        </authorList>
    </citation>
    <scope>NUCLEOTIDE SEQUENCE [LARGE SCALE GENOMIC DNA]</scope>
    <source>
        <strain evidence="2 3">DSM 21851</strain>
    </source>
</reference>
<organism evidence="2 3">
    <name type="scientific">Larkinella arboricola</name>
    <dbReference type="NCBI Taxonomy" id="643671"/>
    <lineage>
        <taxon>Bacteria</taxon>
        <taxon>Pseudomonadati</taxon>
        <taxon>Bacteroidota</taxon>
        <taxon>Cytophagia</taxon>
        <taxon>Cytophagales</taxon>
        <taxon>Spirosomataceae</taxon>
        <taxon>Larkinella</taxon>
    </lineage>
</organism>
<dbReference type="RefSeq" id="WP_111627865.1">
    <property type="nucleotide sequence ID" value="NZ_QLMC01000002.1"/>
</dbReference>
<feature type="signal peptide" evidence="1">
    <location>
        <begin position="1"/>
        <end position="24"/>
    </location>
</feature>
<dbReference type="Gene3D" id="1.25.40.10">
    <property type="entry name" value="Tetratricopeptide repeat domain"/>
    <property type="match status" value="1"/>
</dbReference>
<dbReference type="Pfam" id="PF13424">
    <property type="entry name" value="TPR_12"/>
    <property type="match status" value="1"/>
</dbReference>
<gene>
    <name evidence="2" type="ORF">LX87_01790</name>
</gene>
<dbReference type="AlphaFoldDB" id="A0A327X1P2"/>
<dbReference type="Proteomes" id="UP000248790">
    <property type="component" value="Unassembled WGS sequence"/>
</dbReference>
<dbReference type="SUPFAM" id="SSF48452">
    <property type="entry name" value="TPR-like"/>
    <property type="match status" value="1"/>
</dbReference>
<keyword evidence="1" id="KW-0732">Signal</keyword>
<dbReference type="InterPro" id="IPR011990">
    <property type="entry name" value="TPR-like_helical_dom_sf"/>
</dbReference>